<keyword evidence="3" id="KW-1185">Reference proteome</keyword>
<reference evidence="2" key="1">
    <citation type="journal article" date="2021" name="Sci. Rep.">
        <title>Diploid genomic architecture of Nitzschia inconspicua, an elite biomass production diatom.</title>
        <authorList>
            <person name="Oliver A."/>
            <person name="Podell S."/>
            <person name="Pinowska A."/>
            <person name="Traller J.C."/>
            <person name="Smith S.R."/>
            <person name="McClure R."/>
            <person name="Beliaev A."/>
            <person name="Bohutskyi P."/>
            <person name="Hill E.A."/>
            <person name="Rabines A."/>
            <person name="Zheng H."/>
            <person name="Allen L.Z."/>
            <person name="Kuo A."/>
            <person name="Grigoriev I.V."/>
            <person name="Allen A.E."/>
            <person name="Hazlebeck D."/>
            <person name="Allen E.E."/>
        </authorList>
    </citation>
    <scope>NUCLEOTIDE SEQUENCE</scope>
    <source>
        <strain evidence="2">Hildebrandi</strain>
    </source>
</reference>
<protein>
    <submittedName>
        <fullName evidence="2">Uncharacterized protein</fullName>
    </submittedName>
</protein>
<dbReference type="Proteomes" id="UP000693970">
    <property type="component" value="Unassembled WGS sequence"/>
</dbReference>
<comment type="caution">
    <text evidence="2">The sequence shown here is derived from an EMBL/GenBank/DDBJ whole genome shotgun (WGS) entry which is preliminary data.</text>
</comment>
<sequence>MSGVKHLSSKVVTSKCILGEQFQDQFIDTLPFPPVENPRNMEECFDKSKYSNAQKENGRRILFQTLTDFLKTSYGVLFMDTNKLILDDDPNCRRSAHDILTEDFQLIYTERFLDGEIVLYLDERQFHTVLLHKPVCVASDSRRFISDSLRWKRGITVSTLCNVGRLVRGEPVLSPNVRFCNPIHAMLAFHIVLHGYHLGHRQAAAFYRDFVTPESTNAVLDNGLPKSAENDPVAERLRRKYIQASGRIFVDKMDHGEKVRRQDCSIISQGRSITSQAQIESTDWDVVMQLKTLFRANPNPSLQSANFRHFVQNHLSDQWSKQLLEVYETTTANAGNRTMGPNKAATRVKVNFNDGSVAQLLQTHASQNGELQGERFWIKKTQNVVAHPATGSISTDPSISFPNDKMIYDDLCYDGLRERFKRRVRQNSGHDAVKAIRYEQFVLKKCTKRNIGCRNPYTVSCGGYVLVYIEARPSKEPVLEFDTTASSAAVPLERHCTQRSKIPRWTRAKECVVCIVKAEEQYPDWSNRCKRALPCLYYIVDIPNEIA</sequence>
<gene>
    <name evidence="2" type="ORF">IV203_009244</name>
    <name evidence="1" type="ORF">IV203_011051</name>
</gene>
<evidence type="ECO:0000313" key="3">
    <source>
        <dbReference type="Proteomes" id="UP000693970"/>
    </source>
</evidence>
<reference evidence="2" key="2">
    <citation type="submission" date="2021-04" db="EMBL/GenBank/DDBJ databases">
        <authorList>
            <person name="Podell S."/>
        </authorList>
    </citation>
    <scope>NUCLEOTIDE SEQUENCE</scope>
    <source>
        <strain evidence="2">Hildebrandi</strain>
    </source>
</reference>
<dbReference type="EMBL" id="JAGRRH010000017">
    <property type="protein sequence ID" value="KAG7353195.1"/>
    <property type="molecule type" value="Genomic_DNA"/>
</dbReference>
<dbReference type="EMBL" id="JAGRRH010000058">
    <property type="protein sequence ID" value="KAG7338379.1"/>
    <property type="molecule type" value="Genomic_DNA"/>
</dbReference>
<dbReference type="AlphaFoldDB" id="A0A9K3L0B5"/>
<accession>A0A9K3L0B5</accession>
<evidence type="ECO:0000313" key="1">
    <source>
        <dbReference type="EMBL" id="KAG7338379.1"/>
    </source>
</evidence>
<name>A0A9K3L0B5_9STRA</name>
<proteinExistence type="predicted"/>
<evidence type="ECO:0000313" key="2">
    <source>
        <dbReference type="EMBL" id="KAG7353195.1"/>
    </source>
</evidence>
<organism evidence="2 3">
    <name type="scientific">Nitzschia inconspicua</name>
    <dbReference type="NCBI Taxonomy" id="303405"/>
    <lineage>
        <taxon>Eukaryota</taxon>
        <taxon>Sar</taxon>
        <taxon>Stramenopiles</taxon>
        <taxon>Ochrophyta</taxon>
        <taxon>Bacillariophyta</taxon>
        <taxon>Bacillariophyceae</taxon>
        <taxon>Bacillariophycidae</taxon>
        <taxon>Bacillariales</taxon>
        <taxon>Bacillariaceae</taxon>
        <taxon>Nitzschia</taxon>
    </lineage>
</organism>